<name>A0A061F6F7_THECC</name>
<sequence>MDMQTGTASNQQLECGAVGTIVLMLPLMLITMVYVGLDANLAGNAVGDSVLVQTLVPSTVADSEIDFLGGACASNSMACLHLHNLCHHGLFHDPLGHHHCLPLLDCLVTGLSVHRRAAWKYCLVTGFSVHRRATSKYLIQ</sequence>
<keyword evidence="1" id="KW-0472">Membrane</keyword>
<evidence type="ECO:0000313" key="3">
    <source>
        <dbReference type="Proteomes" id="UP000026915"/>
    </source>
</evidence>
<dbReference type="Proteomes" id="UP000026915">
    <property type="component" value="Chromosome 7"/>
</dbReference>
<dbReference type="EMBL" id="CM001885">
    <property type="protein sequence ID" value="EOY12252.1"/>
    <property type="molecule type" value="Genomic_DNA"/>
</dbReference>
<dbReference type="Gramene" id="EOY12252">
    <property type="protein sequence ID" value="EOY12252"/>
    <property type="gene ID" value="TCM_030815"/>
</dbReference>
<organism evidence="2 3">
    <name type="scientific">Theobroma cacao</name>
    <name type="common">Cacao</name>
    <name type="synonym">Cocoa</name>
    <dbReference type="NCBI Taxonomy" id="3641"/>
    <lineage>
        <taxon>Eukaryota</taxon>
        <taxon>Viridiplantae</taxon>
        <taxon>Streptophyta</taxon>
        <taxon>Embryophyta</taxon>
        <taxon>Tracheophyta</taxon>
        <taxon>Spermatophyta</taxon>
        <taxon>Magnoliopsida</taxon>
        <taxon>eudicotyledons</taxon>
        <taxon>Gunneridae</taxon>
        <taxon>Pentapetalae</taxon>
        <taxon>rosids</taxon>
        <taxon>malvids</taxon>
        <taxon>Malvales</taxon>
        <taxon>Malvaceae</taxon>
        <taxon>Byttnerioideae</taxon>
        <taxon>Theobroma</taxon>
    </lineage>
</organism>
<feature type="transmembrane region" description="Helical" evidence="1">
    <location>
        <begin position="16"/>
        <end position="37"/>
    </location>
</feature>
<dbReference type="InParanoid" id="A0A061F6F7"/>
<keyword evidence="3" id="KW-1185">Reference proteome</keyword>
<gene>
    <name evidence="2" type="ORF">TCM_030815</name>
</gene>
<protein>
    <submittedName>
        <fullName evidence="2">Uncharacterized protein</fullName>
    </submittedName>
</protein>
<accession>A0A061F6F7</accession>
<reference evidence="2 3" key="1">
    <citation type="journal article" date="2013" name="Genome Biol.">
        <title>The genome sequence of the most widely cultivated cacao type and its use to identify candidate genes regulating pod color.</title>
        <authorList>
            <person name="Motamayor J.C."/>
            <person name="Mockaitis K."/>
            <person name="Schmutz J."/>
            <person name="Haiminen N."/>
            <person name="Iii D.L."/>
            <person name="Cornejo O."/>
            <person name="Findley S.D."/>
            <person name="Zheng P."/>
            <person name="Utro F."/>
            <person name="Royaert S."/>
            <person name="Saski C."/>
            <person name="Jenkins J."/>
            <person name="Podicheti R."/>
            <person name="Zhao M."/>
            <person name="Scheffler B.E."/>
            <person name="Stack J.C."/>
            <person name="Feltus F.A."/>
            <person name="Mustiga G.M."/>
            <person name="Amores F."/>
            <person name="Phillips W."/>
            <person name="Marelli J.P."/>
            <person name="May G.D."/>
            <person name="Shapiro H."/>
            <person name="Ma J."/>
            <person name="Bustamante C.D."/>
            <person name="Schnell R.J."/>
            <person name="Main D."/>
            <person name="Gilbert D."/>
            <person name="Parida L."/>
            <person name="Kuhn D.N."/>
        </authorList>
    </citation>
    <scope>NUCLEOTIDE SEQUENCE [LARGE SCALE GENOMIC DNA]</scope>
    <source>
        <strain evidence="3">cv. Matina 1-6</strain>
    </source>
</reference>
<dbReference type="HOGENOM" id="CLU_1838784_0_0_1"/>
<keyword evidence="1" id="KW-1133">Transmembrane helix</keyword>
<dbReference type="AlphaFoldDB" id="A0A061F6F7"/>
<evidence type="ECO:0000313" key="2">
    <source>
        <dbReference type="EMBL" id="EOY12252.1"/>
    </source>
</evidence>
<proteinExistence type="predicted"/>
<keyword evidence="1" id="KW-0812">Transmembrane</keyword>
<evidence type="ECO:0000256" key="1">
    <source>
        <dbReference type="SAM" id="Phobius"/>
    </source>
</evidence>